<keyword evidence="5" id="KW-0560">Oxidoreductase</keyword>
<gene>
    <name evidence="7" type="ORF">UFOPK3402_00885</name>
</gene>
<evidence type="ECO:0000256" key="5">
    <source>
        <dbReference type="ARBA" id="ARBA00023002"/>
    </source>
</evidence>
<reference evidence="7" key="1">
    <citation type="submission" date="2020-05" db="EMBL/GenBank/DDBJ databases">
        <authorList>
            <person name="Chiriac C."/>
            <person name="Salcher M."/>
            <person name="Ghai R."/>
            <person name="Kavagutti S V."/>
        </authorList>
    </citation>
    <scope>NUCLEOTIDE SEQUENCE</scope>
</reference>
<evidence type="ECO:0000256" key="1">
    <source>
        <dbReference type="ARBA" id="ARBA00001974"/>
    </source>
</evidence>
<dbReference type="PANTHER" id="PTHR42973">
    <property type="entry name" value="BINDING OXIDOREDUCTASE, PUTATIVE (AFU_ORTHOLOGUE AFUA_1G17690)-RELATED"/>
    <property type="match status" value="1"/>
</dbReference>
<evidence type="ECO:0000256" key="4">
    <source>
        <dbReference type="ARBA" id="ARBA00022827"/>
    </source>
</evidence>
<name>A0A6J7E286_9ZZZZ</name>
<dbReference type="Gene3D" id="3.30.465.10">
    <property type="match status" value="1"/>
</dbReference>
<keyword evidence="3" id="KW-0285">Flavoprotein</keyword>
<keyword evidence="4" id="KW-0274">FAD</keyword>
<evidence type="ECO:0000256" key="3">
    <source>
        <dbReference type="ARBA" id="ARBA00022630"/>
    </source>
</evidence>
<comment type="cofactor">
    <cofactor evidence="1">
        <name>FAD</name>
        <dbReference type="ChEBI" id="CHEBI:57692"/>
    </cofactor>
</comment>
<feature type="domain" description="FAD-binding PCMH-type" evidence="6">
    <location>
        <begin position="67"/>
        <end position="237"/>
    </location>
</feature>
<dbReference type="PROSITE" id="PS51387">
    <property type="entry name" value="FAD_PCMH"/>
    <property type="match status" value="1"/>
</dbReference>
<dbReference type="InterPro" id="IPR012951">
    <property type="entry name" value="BBE"/>
</dbReference>
<dbReference type="PROSITE" id="PS51257">
    <property type="entry name" value="PROKAR_LIPOPROTEIN"/>
    <property type="match status" value="1"/>
</dbReference>
<organism evidence="7">
    <name type="scientific">freshwater metagenome</name>
    <dbReference type="NCBI Taxonomy" id="449393"/>
    <lineage>
        <taxon>unclassified sequences</taxon>
        <taxon>metagenomes</taxon>
        <taxon>ecological metagenomes</taxon>
    </lineage>
</organism>
<dbReference type="InterPro" id="IPR036318">
    <property type="entry name" value="FAD-bd_PCMH-like_sf"/>
</dbReference>
<dbReference type="Pfam" id="PF08031">
    <property type="entry name" value="BBE"/>
    <property type="match status" value="1"/>
</dbReference>
<protein>
    <submittedName>
        <fullName evidence="7">Unannotated protein</fullName>
    </submittedName>
</protein>
<dbReference type="InterPro" id="IPR006311">
    <property type="entry name" value="TAT_signal"/>
</dbReference>
<evidence type="ECO:0000259" key="6">
    <source>
        <dbReference type="PROSITE" id="PS51387"/>
    </source>
</evidence>
<sequence length="510" mass="54564">MELNRRRLLGLSGLAVAAAVVPLSAGCSFIRDDDGLSALAADFDGSILLPGDPGFALAAWPNNANYADVIPKAVAICVSIADISRCITWVRDTGSVFAVRSGGHNYAGFSTTSGLLVDVRYMNAVTFDPATGLVQISAGANNQEVAECLRPHGVSYPAGRCPTVGIGGLILGGGWGFAATRHGATCDSLVATDVVLADASVVTASPDTNADLFWGVRGAAGGNLGVNAGFSLKTYAAPNVTVFNLTWPPVKHVELMDALQTLQIDHPTDLSTRSKIVMTTATAKPSLEQLCVTTTGLYWGSKADFIEILQPVLAVANPAPASDQTGVPRSERSGPVRTEGDIVELTYWEGRDYLATNDPQGLYVSKNSFLGERMSIEGLNEMVSWMRRWPGGSAAQLNMGLFFAFGGAVRDLPTDAMAYVHRNSNFLFQIEPEWTPRDSPATVAAMTSWLDDYYDAMQPYVLPESYQNFPDRTLADFGSSYYGANLPRLQSVKRAYDPDNVFSFAQSIPL</sequence>
<dbReference type="SUPFAM" id="SSF56176">
    <property type="entry name" value="FAD-binding/transporter-associated domain-like"/>
    <property type="match status" value="1"/>
</dbReference>
<dbReference type="Gene3D" id="3.40.462.20">
    <property type="match status" value="1"/>
</dbReference>
<dbReference type="InterPro" id="IPR006094">
    <property type="entry name" value="Oxid_FAD_bind_N"/>
</dbReference>
<comment type="similarity">
    <text evidence="2">Belongs to the oxygen-dependent FAD-linked oxidoreductase family.</text>
</comment>
<dbReference type="InterPro" id="IPR016169">
    <property type="entry name" value="FAD-bd_PCMH_sub2"/>
</dbReference>
<dbReference type="AlphaFoldDB" id="A0A6J7E286"/>
<dbReference type="InterPro" id="IPR016166">
    <property type="entry name" value="FAD-bd_PCMH"/>
</dbReference>
<dbReference type="InterPro" id="IPR050416">
    <property type="entry name" value="FAD-linked_Oxidoreductase"/>
</dbReference>
<accession>A0A6J7E286</accession>
<dbReference type="PROSITE" id="PS51318">
    <property type="entry name" value="TAT"/>
    <property type="match status" value="1"/>
</dbReference>
<dbReference type="EMBL" id="CAFBLS010000095">
    <property type="protein sequence ID" value="CAB4874629.1"/>
    <property type="molecule type" value="Genomic_DNA"/>
</dbReference>
<proteinExistence type="inferred from homology"/>
<evidence type="ECO:0000256" key="2">
    <source>
        <dbReference type="ARBA" id="ARBA00005466"/>
    </source>
</evidence>
<dbReference type="Pfam" id="PF01565">
    <property type="entry name" value="FAD_binding_4"/>
    <property type="match status" value="1"/>
</dbReference>
<evidence type="ECO:0000313" key="7">
    <source>
        <dbReference type="EMBL" id="CAB4874629.1"/>
    </source>
</evidence>
<dbReference type="GO" id="GO:0016491">
    <property type="term" value="F:oxidoreductase activity"/>
    <property type="evidence" value="ECO:0007669"/>
    <property type="project" value="UniProtKB-KW"/>
</dbReference>
<dbReference type="GO" id="GO:0071949">
    <property type="term" value="F:FAD binding"/>
    <property type="evidence" value="ECO:0007669"/>
    <property type="project" value="InterPro"/>
</dbReference>
<dbReference type="PANTHER" id="PTHR42973:SF39">
    <property type="entry name" value="FAD-BINDING PCMH-TYPE DOMAIN-CONTAINING PROTEIN"/>
    <property type="match status" value="1"/>
</dbReference>